<dbReference type="AlphaFoldDB" id="A0A9W8NVG5"/>
<proteinExistence type="predicted"/>
<evidence type="ECO:0000313" key="1">
    <source>
        <dbReference type="EMBL" id="KAJ3741555.1"/>
    </source>
</evidence>
<dbReference type="Proteomes" id="UP001142393">
    <property type="component" value="Unassembled WGS sequence"/>
</dbReference>
<reference evidence="1 2" key="1">
    <citation type="journal article" date="2023" name="Proc. Natl. Acad. Sci. U.S.A.">
        <title>A global phylogenomic analysis of the shiitake genus Lentinula.</title>
        <authorList>
            <person name="Sierra-Patev S."/>
            <person name="Min B."/>
            <person name="Naranjo-Ortiz M."/>
            <person name="Looney B."/>
            <person name="Konkel Z."/>
            <person name="Slot J.C."/>
            <person name="Sakamoto Y."/>
            <person name="Steenwyk J.L."/>
            <person name="Rokas A."/>
            <person name="Carro J."/>
            <person name="Camarero S."/>
            <person name="Ferreira P."/>
            <person name="Molpeceres G."/>
            <person name="Ruiz-Duenas F.J."/>
            <person name="Serrano A."/>
            <person name="Henrissat B."/>
            <person name="Drula E."/>
            <person name="Hughes K.W."/>
            <person name="Mata J.L."/>
            <person name="Ishikawa N.K."/>
            <person name="Vargas-Isla R."/>
            <person name="Ushijima S."/>
            <person name="Smith C.A."/>
            <person name="Donoghue J."/>
            <person name="Ahrendt S."/>
            <person name="Andreopoulos W."/>
            <person name="He G."/>
            <person name="LaButti K."/>
            <person name="Lipzen A."/>
            <person name="Ng V."/>
            <person name="Riley R."/>
            <person name="Sandor L."/>
            <person name="Barry K."/>
            <person name="Martinez A.T."/>
            <person name="Xiao Y."/>
            <person name="Gibbons J.G."/>
            <person name="Terashima K."/>
            <person name="Grigoriev I.V."/>
            <person name="Hibbett D."/>
        </authorList>
    </citation>
    <scope>NUCLEOTIDE SEQUENCE [LARGE SCALE GENOMIC DNA]</scope>
    <source>
        <strain evidence="1 2">TFB7810</strain>
    </source>
</reference>
<protein>
    <submittedName>
        <fullName evidence="1">Uncharacterized protein</fullName>
    </submittedName>
</protein>
<gene>
    <name evidence="1" type="ORF">DFH05DRAFT_1528407</name>
</gene>
<keyword evidence="2" id="KW-1185">Reference proteome</keyword>
<dbReference type="EMBL" id="JANVFU010000012">
    <property type="protein sequence ID" value="KAJ3741555.1"/>
    <property type="molecule type" value="Genomic_DNA"/>
</dbReference>
<sequence length="229" mass="25659">MPCWHHTTASKTNEGVWKGHFEYLEGQTNVTKAKLHKIANPGWAALQQSPVSIDLRHKLAEAFPEKAHNLPPLQKIFHNFFQYAGCHSAEYPDLSEALALHKEATTSYCFTKKDLAATLVGDAAEGQGRQDRNLSANTIKVEKHSKPYSELDWCIAKAEYIYKIQEDLFSQLFQVLYMSSNSAIYQPSSGYGSDCLSTLMVSALRILPRRPWPSAASPTRVAARSFLVK</sequence>
<comment type="caution">
    <text evidence="1">The sequence shown here is derived from an EMBL/GenBank/DDBJ whole genome shotgun (WGS) entry which is preliminary data.</text>
</comment>
<accession>A0A9W8NVG5</accession>
<name>A0A9W8NVG5_9AGAR</name>
<evidence type="ECO:0000313" key="2">
    <source>
        <dbReference type="Proteomes" id="UP001142393"/>
    </source>
</evidence>
<organism evidence="1 2">
    <name type="scientific">Lentinula detonsa</name>
    <dbReference type="NCBI Taxonomy" id="2804962"/>
    <lineage>
        <taxon>Eukaryota</taxon>
        <taxon>Fungi</taxon>
        <taxon>Dikarya</taxon>
        <taxon>Basidiomycota</taxon>
        <taxon>Agaricomycotina</taxon>
        <taxon>Agaricomycetes</taxon>
        <taxon>Agaricomycetidae</taxon>
        <taxon>Agaricales</taxon>
        <taxon>Marasmiineae</taxon>
        <taxon>Omphalotaceae</taxon>
        <taxon>Lentinula</taxon>
    </lineage>
</organism>